<gene>
    <name evidence="1" type="ORF">B7P43_G12904</name>
</gene>
<name>A0A2J7RPY9_9NEOP</name>
<protein>
    <submittedName>
        <fullName evidence="1">Uncharacterized protein</fullName>
    </submittedName>
</protein>
<sequence length="60" mass="6841">QKLWESIFPDMSSLPRRNSEGLRHNAPICTLQTVPYAYISSMKAMATVKNSPYQLVLKQT</sequence>
<reference evidence="1 2" key="1">
    <citation type="submission" date="2017-12" db="EMBL/GenBank/DDBJ databases">
        <title>Hemimetabolous genomes reveal molecular basis of termite eusociality.</title>
        <authorList>
            <person name="Harrison M.C."/>
            <person name="Jongepier E."/>
            <person name="Robertson H.M."/>
            <person name="Arning N."/>
            <person name="Bitard-Feildel T."/>
            <person name="Chao H."/>
            <person name="Childers C.P."/>
            <person name="Dinh H."/>
            <person name="Doddapaneni H."/>
            <person name="Dugan S."/>
            <person name="Gowin J."/>
            <person name="Greiner C."/>
            <person name="Han Y."/>
            <person name="Hu H."/>
            <person name="Hughes D.S.T."/>
            <person name="Huylmans A.-K."/>
            <person name="Kemena C."/>
            <person name="Kremer L.P.M."/>
            <person name="Lee S.L."/>
            <person name="Lopez-Ezquerra A."/>
            <person name="Mallet L."/>
            <person name="Monroy-Kuhn J.M."/>
            <person name="Moser A."/>
            <person name="Murali S.C."/>
            <person name="Muzny D.M."/>
            <person name="Otani S."/>
            <person name="Piulachs M.-D."/>
            <person name="Poelchau M."/>
            <person name="Qu J."/>
            <person name="Schaub F."/>
            <person name="Wada-Katsumata A."/>
            <person name="Worley K.C."/>
            <person name="Xie Q."/>
            <person name="Ylla G."/>
            <person name="Poulsen M."/>
            <person name="Gibbs R.A."/>
            <person name="Schal C."/>
            <person name="Richards S."/>
            <person name="Belles X."/>
            <person name="Korb J."/>
            <person name="Bornberg-Bauer E."/>
        </authorList>
    </citation>
    <scope>NUCLEOTIDE SEQUENCE [LARGE SCALE GENOMIC DNA]</scope>
    <source>
        <tissue evidence="1">Whole body</tissue>
    </source>
</reference>
<dbReference type="Proteomes" id="UP000235965">
    <property type="component" value="Unassembled WGS sequence"/>
</dbReference>
<dbReference type="AlphaFoldDB" id="A0A2J7RPY9"/>
<dbReference type="EMBL" id="NEVH01001354">
    <property type="protein sequence ID" value="PNF42893.1"/>
    <property type="molecule type" value="Genomic_DNA"/>
</dbReference>
<keyword evidence="2" id="KW-1185">Reference proteome</keyword>
<organism evidence="1 2">
    <name type="scientific">Cryptotermes secundus</name>
    <dbReference type="NCBI Taxonomy" id="105785"/>
    <lineage>
        <taxon>Eukaryota</taxon>
        <taxon>Metazoa</taxon>
        <taxon>Ecdysozoa</taxon>
        <taxon>Arthropoda</taxon>
        <taxon>Hexapoda</taxon>
        <taxon>Insecta</taxon>
        <taxon>Pterygota</taxon>
        <taxon>Neoptera</taxon>
        <taxon>Polyneoptera</taxon>
        <taxon>Dictyoptera</taxon>
        <taxon>Blattodea</taxon>
        <taxon>Blattoidea</taxon>
        <taxon>Termitoidae</taxon>
        <taxon>Kalotermitidae</taxon>
        <taxon>Cryptotermitinae</taxon>
        <taxon>Cryptotermes</taxon>
    </lineage>
</organism>
<feature type="non-terminal residue" evidence="1">
    <location>
        <position position="1"/>
    </location>
</feature>
<proteinExistence type="predicted"/>
<evidence type="ECO:0000313" key="2">
    <source>
        <dbReference type="Proteomes" id="UP000235965"/>
    </source>
</evidence>
<evidence type="ECO:0000313" key="1">
    <source>
        <dbReference type="EMBL" id="PNF42893.1"/>
    </source>
</evidence>
<comment type="caution">
    <text evidence="1">The sequence shown here is derived from an EMBL/GenBank/DDBJ whole genome shotgun (WGS) entry which is preliminary data.</text>
</comment>
<dbReference type="OrthoDB" id="8187285at2759"/>
<accession>A0A2J7RPY9</accession>
<dbReference type="InParanoid" id="A0A2J7RPY9"/>